<keyword evidence="2" id="KW-0813">Transport</keyword>
<comment type="caution">
    <text evidence="11">The sequence shown here is derived from an EMBL/GenBank/DDBJ whole genome shotgun (WGS) entry which is preliminary data.</text>
</comment>
<organism evidence="11 12">
    <name type="scientific">Roseobacter sinensis</name>
    <dbReference type="NCBI Taxonomy" id="2931391"/>
    <lineage>
        <taxon>Bacteria</taxon>
        <taxon>Pseudomonadati</taxon>
        <taxon>Pseudomonadota</taxon>
        <taxon>Alphaproteobacteria</taxon>
        <taxon>Rhodobacterales</taxon>
        <taxon>Roseobacteraceae</taxon>
        <taxon>Roseobacter</taxon>
    </lineage>
</organism>
<dbReference type="InterPro" id="IPR024167">
    <property type="entry name" value="Cytochrome_c4-like"/>
</dbReference>
<name>A0ABT3BI90_9RHOB</name>
<comment type="subcellular location">
    <subcellularLocation>
        <location evidence="1">Periplasm</location>
    </subcellularLocation>
</comment>
<evidence type="ECO:0000256" key="4">
    <source>
        <dbReference type="ARBA" id="ARBA00022723"/>
    </source>
</evidence>
<evidence type="ECO:0000259" key="10">
    <source>
        <dbReference type="PROSITE" id="PS51007"/>
    </source>
</evidence>
<feature type="chain" id="PRO_5047215479" description="Cytochrome c domain-containing protein" evidence="9">
    <location>
        <begin position="22"/>
        <end position="194"/>
    </location>
</feature>
<dbReference type="PANTHER" id="PTHR33751">
    <property type="entry name" value="CBB3-TYPE CYTOCHROME C OXIDASE SUBUNIT FIXP"/>
    <property type="match status" value="1"/>
</dbReference>
<protein>
    <recommendedName>
        <fullName evidence="10">Cytochrome c domain-containing protein</fullName>
    </recommendedName>
</protein>
<gene>
    <name evidence="11" type="ORF">MUB52_17825</name>
</gene>
<evidence type="ECO:0000256" key="7">
    <source>
        <dbReference type="ARBA" id="ARBA00023004"/>
    </source>
</evidence>
<dbReference type="RefSeq" id="WP_263845521.1">
    <property type="nucleotide sequence ID" value="NZ_JALIEB010000014.1"/>
</dbReference>
<evidence type="ECO:0000256" key="9">
    <source>
        <dbReference type="SAM" id="SignalP"/>
    </source>
</evidence>
<accession>A0ABT3BI90</accession>
<dbReference type="EMBL" id="JALIEB010000014">
    <property type="protein sequence ID" value="MCV3273295.1"/>
    <property type="molecule type" value="Genomic_DNA"/>
</dbReference>
<keyword evidence="3 8" id="KW-0349">Heme</keyword>
<evidence type="ECO:0000256" key="2">
    <source>
        <dbReference type="ARBA" id="ARBA00022448"/>
    </source>
</evidence>
<keyword evidence="9" id="KW-0732">Signal</keyword>
<evidence type="ECO:0000313" key="11">
    <source>
        <dbReference type="EMBL" id="MCV3273295.1"/>
    </source>
</evidence>
<dbReference type="InterPro" id="IPR036909">
    <property type="entry name" value="Cyt_c-like_dom_sf"/>
</dbReference>
<evidence type="ECO:0000256" key="3">
    <source>
        <dbReference type="ARBA" id="ARBA00022617"/>
    </source>
</evidence>
<evidence type="ECO:0000313" key="12">
    <source>
        <dbReference type="Proteomes" id="UP001208690"/>
    </source>
</evidence>
<evidence type="ECO:0000256" key="5">
    <source>
        <dbReference type="ARBA" id="ARBA00022764"/>
    </source>
</evidence>
<keyword evidence="5" id="KW-0574">Periplasm</keyword>
<sequence>MTMDRRGLAGVVILLASTAQADYDPSQYPAYETCALCHGLFGVSHTAKFPNLGGQKPAYIEAQIRGFLSGHRTNDGGQMAAIVTELQPEDIPYVTDWFASQDPPEPYAALETSAGRAKVVELGCDTCHDNAVDGDPLVPFLTAQHPGYLIKQMTDFREERRDAAALPGLHKDLLSIPDADIGAIAVYLAAEARP</sequence>
<keyword evidence="12" id="KW-1185">Reference proteome</keyword>
<proteinExistence type="predicted"/>
<reference evidence="11 12" key="1">
    <citation type="submission" date="2022-04" db="EMBL/GenBank/DDBJ databases">
        <title>Roseobacter sp. WL0113 is a bacterium isolated from neritic sediment.</title>
        <authorList>
            <person name="Wang L."/>
            <person name="He W."/>
            <person name="Zhang D.-F."/>
        </authorList>
    </citation>
    <scope>NUCLEOTIDE SEQUENCE [LARGE SCALE GENOMIC DNA]</scope>
    <source>
        <strain evidence="11 12">WL0113</strain>
    </source>
</reference>
<feature type="signal peptide" evidence="9">
    <location>
        <begin position="1"/>
        <end position="21"/>
    </location>
</feature>
<dbReference type="PIRSF" id="PIRSF000005">
    <property type="entry name" value="Cytochrome_c4"/>
    <property type="match status" value="1"/>
</dbReference>
<evidence type="ECO:0000256" key="8">
    <source>
        <dbReference type="PROSITE-ProRule" id="PRU00433"/>
    </source>
</evidence>
<dbReference type="SUPFAM" id="SSF46626">
    <property type="entry name" value="Cytochrome c"/>
    <property type="match status" value="2"/>
</dbReference>
<dbReference type="Proteomes" id="UP001208690">
    <property type="component" value="Unassembled WGS sequence"/>
</dbReference>
<dbReference type="InterPro" id="IPR050597">
    <property type="entry name" value="Cytochrome_c_Oxidase_Subunit"/>
</dbReference>
<dbReference type="Gene3D" id="1.10.760.10">
    <property type="entry name" value="Cytochrome c-like domain"/>
    <property type="match status" value="2"/>
</dbReference>
<keyword evidence="7 8" id="KW-0408">Iron</keyword>
<keyword evidence="6" id="KW-0249">Electron transport</keyword>
<dbReference type="PROSITE" id="PS51007">
    <property type="entry name" value="CYTC"/>
    <property type="match status" value="1"/>
</dbReference>
<evidence type="ECO:0000256" key="6">
    <source>
        <dbReference type="ARBA" id="ARBA00022982"/>
    </source>
</evidence>
<evidence type="ECO:0000256" key="1">
    <source>
        <dbReference type="ARBA" id="ARBA00004418"/>
    </source>
</evidence>
<keyword evidence="4 8" id="KW-0479">Metal-binding</keyword>
<dbReference type="PANTHER" id="PTHR33751:SF9">
    <property type="entry name" value="CYTOCHROME C4"/>
    <property type="match status" value="1"/>
</dbReference>
<dbReference type="InterPro" id="IPR009056">
    <property type="entry name" value="Cyt_c-like_dom"/>
</dbReference>
<feature type="domain" description="Cytochrome c" evidence="10">
    <location>
        <begin position="14"/>
        <end position="102"/>
    </location>
</feature>